<evidence type="ECO:0000256" key="4">
    <source>
        <dbReference type="PROSITE-ProRule" id="PRU00433"/>
    </source>
</evidence>
<dbReference type="PIRSF" id="PIRSF028099">
    <property type="entry name" value="DUF1111"/>
    <property type="match status" value="1"/>
</dbReference>
<dbReference type="SUPFAM" id="SSF46626">
    <property type="entry name" value="Cytochrome c"/>
    <property type="match status" value="1"/>
</dbReference>
<reference evidence="7 8" key="1">
    <citation type="submission" date="2019-03" db="EMBL/GenBank/DDBJ databases">
        <title>Genome sequence of Thiobacillaceae bacterium LSR1, a sulfur-oxidizing bacterium isolated from freshwater sediment.</title>
        <authorList>
            <person name="Li S."/>
        </authorList>
    </citation>
    <scope>NUCLEOTIDE SEQUENCE [LARGE SCALE GENOMIC DNA]</scope>
    <source>
        <strain evidence="7 8">LSR1</strain>
    </source>
</reference>
<dbReference type="Pfam" id="PF06537">
    <property type="entry name" value="DHOR"/>
    <property type="match status" value="1"/>
</dbReference>
<dbReference type="GO" id="GO:0020037">
    <property type="term" value="F:heme binding"/>
    <property type="evidence" value="ECO:0007669"/>
    <property type="project" value="InterPro"/>
</dbReference>
<dbReference type="EMBL" id="SJZB01000051">
    <property type="protein sequence ID" value="TCJ11658.1"/>
    <property type="molecule type" value="Genomic_DNA"/>
</dbReference>
<sequence>MSPRLRRLGLALAACGLFSGAAADTEVSVADAGRDAYSQPFPGLTEAERDHFFRGRSLFRQSWVVSPAKDTEVDGLGPLYNRLACISCHARNGRGFAPDRPGERMQTMLLRLSVPGIGAHGGPLPHPAYGDQFNEEGIPGVPGEGRAETAWTETEVVLPGGETVMLRQPAFTFSELAYGPIEPVLVSARIGQPVFGMGLLDAVSAEELERMAAEAKPDGVGGRVNRVWDAAAGRAMAGRLGYKANMPNLRQQIAGAMLGDLGITSPLFGAQNCTPAQAACRQAPDGGHPELTGAQLDDMEFYLAHLAAPERRRVDDPRVRQGERLFAAIGCTACHRPLVVTGEHPKFPRLAHRAIAPYSDLLLHDMGEGLADRRPDYLANGREWRTAPLWGIGLAELIGERVGYLHDGRARSLLEAVLWHGGEAAPAQARFSTLPAPERSALLAFLASL</sequence>
<proteinExistence type="predicted"/>
<keyword evidence="8" id="KW-1185">Reference proteome</keyword>
<evidence type="ECO:0000256" key="2">
    <source>
        <dbReference type="ARBA" id="ARBA00022723"/>
    </source>
</evidence>
<evidence type="ECO:0000256" key="5">
    <source>
        <dbReference type="SAM" id="SignalP"/>
    </source>
</evidence>
<gene>
    <name evidence="7" type="ORF">EZJ19_14680</name>
</gene>
<protein>
    <submittedName>
        <fullName evidence="7">Thiol oxidoreductase</fullName>
    </submittedName>
</protein>
<dbReference type="InterPro" id="IPR009056">
    <property type="entry name" value="Cyt_c-like_dom"/>
</dbReference>
<dbReference type="InterPro" id="IPR010538">
    <property type="entry name" value="DHOR"/>
</dbReference>
<evidence type="ECO:0000259" key="6">
    <source>
        <dbReference type="PROSITE" id="PS51007"/>
    </source>
</evidence>
<dbReference type="AlphaFoldDB" id="A0A4R1B620"/>
<feature type="domain" description="Cytochrome c" evidence="6">
    <location>
        <begin position="317"/>
        <end position="449"/>
    </location>
</feature>
<evidence type="ECO:0000256" key="3">
    <source>
        <dbReference type="ARBA" id="ARBA00023004"/>
    </source>
</evidence>
<dbReference type="PANTHER" id="PTHR30600:SF4">
    <property type="entry name" value="CYTOCHROME C DOMAIN-CONTAINING PROTEIN"/>
    <property type="match status" value="1"/>
</dbReference>
<evidence type="ECO:0000313" key="7">
    <source>
        <dbReference type="EMBL" id="TCJ11658.1"/>
    </source>
</evidence>
<feature type="signal peptide" evidence="5">
    <location>
        <begin position="1"/>
        <end position="23"/>
    </location>
</feature>
<dbReference type="InterPro" id="IPR051395">
    <property type="entry name" value="Cytochrome_c_Peroxidase/MauG"/>
</dbReference>
<accession>A0A4R1B620</accession>
<evidence type="ECO:0000313" key="8">
    <source>
        <dbReference type="Proteomes" id="UP000295443"/>
    </source>
</evidence>
<keyword evidence="5" id="KW-0732">Signal</keyword>
<name>A0A4R1B620_9PROT</name>
<dbReference type="Gene3D" id="1.10.760.10">
    <property type="entry name" value="Cytochrome c-like domain"/>
    <property type="match status" value="1"/>
</dbReference>
<organism evidence="7 8">
    <name type="scientific">Parasulfuritortus cantonensis</name>
    <dbReference type="NCBI Taxonomy" id="2528202"/>
    <lineage>
        <taxon>Bacteria</taxon>
        <taxon>Pseudomonadati</taxon>
        <taxon>Pseudomonadota</taxon>
        <taxon>Betaproteobacteria</taxon>
        <taxon>Nitrosomonadales</taxon>
        <taxon>Thiobacillaceae</taxon>
        <taxon>Parasulfuritortus</taxon>
    </lineage>
</organism>
<keyword evidence="3 4" id="KW-0408">Iron</keyword>
<feature type="chain" id="PRO_5020962885" evidence="5">
    <location>
        <begin position="24"/>
        <end position="449"/>
    </location>
</feature>
<evidence type="ECO:0000256" key="1">
    <source>
        <dbReference type="ARBA" id="ARBA00022617"/>
    </source>
</evidence>
<keyword evidence="2 4" id="KW-0479">Metal-binding</keyword>
<dbReference type="PROSITE" id="PS51007">
    <property type="entry name" value="CYTC"/>
    <property type="match status" value="1"/>
</dbReference>
<dbReference type="GO" id="GO:0009055">
    <property type="term" value="F:electron transfer activity"/>
    <property type="evidence" value="ECO:0007669"/>
    <property type="project" value="InterPro"/>
</dbReference>
<dbReference type="PANTHER" id="PTHR30600">
    <property type="entry name" value="CYTOCHROME C PEROXIDASE-RELATED"/>
    <property type="match status" value="1"/>
</dbReference>
<comment type="caution">
    <text evidence="7">The sequence shown here is derived from an EMBL/GenBank/DDBJ whole genome shotgun (WGS) entry which is preliminary data.</text>
</comment>
<dbReference type="GO" id="GO:0046872">
    <property type="term" value="F:metal ion binding"/>
    <property type="evidence" value="ECO:0007669"/>
    <property type="project" value="UniProtKB-KW"/>
</dbReference>
<dbReference type="Proteomes" id="UP000295443">
    <property type="component" value="Unassembled WGS sequence"/>
</dbReference>
<keyword evidence="1 4" id="KW-0349">Heme</keyword>
<dbReference type="RefSeq" id="WP_131448888.1">
    <property type="nucleotide sequence ID" value="NZ_SJZB01000051.1"/>
</dbReference>
<dbReference type="InterPro" id="IPR036909">
    <property type="entry name" value="Cyt_c-like_dom_sf"/>
</dbReference>
<dbReference type="GO" id="GO:0004130">
    <property type="term" value="F:cytochrome-c peroxidase activity"/>
    <property type="evidence" value="ECO:0007669"/>
    <property type="project" value="TreeGrafter"/>
</dbReference>
<dbReference type="OrthoDB" id="9805202at2"/>